<organism evidence="2 3">
    <name type="scientific">Fusarium beomiforme</name>
    <dbReference type="NCBI Taxonomy" id="44412"/>
    <lineage>
        <taxon>Eukaryota</taxon>
        <taxon>Fungi</taxon>
        <taxon>Dikarya</taxon>
        <taxon>Ascomycota</taxon>
        <taxon>Pezizomycotina</taxon>
        <taxon>Sordariomycetes</taxon>
        <taxon>Hypocreomycetidae</taxon>
        <taxon>Hypocreales</taxon>
        <taxon>Nectriaceae</taxon>
        <taxon>Fusarium</taxon>
        <taxon>Fusarium burgessii species complex</taxon>
    </lineage>
</organism>
<sequence>MVLGAFRKVVRRCSVKGKTRSGSNEKSTEQRILAKQDMEYLFNMPSWQDPIANWIWSEKWHQKWLAGGPAADLLVSFLLAKRAFDLPPTSTMWDIEFALSFADRLSDIYNEARTNHYESLAHFHINWILVRFTLSVGFTILPEDSDSTQVSERITYENAASYDLARILATFSRVKRTMYELHDDLENIDSALRFAQRAIDLVADKANSNAQPPYVKAYCSAKMSQAIALQTKFTRSHDVNDITEACTILDALHDMTSSGEASLDFVPNVMTLASCHFSHWEAENETNIVELEEIITLWKEALNYMVPHHRLKPRALVGLGKAFSAKARCASQDEQDTWVIKAQHVLDAAYRLSSPYTEDMIETLESLIDILEFRLTRPLAPSKLLELLNQAIQHSAELFRTLEAAMNENISHQRRWVRSAIRWYSFLHWRIKERHDEETQILIRELQREMQNFVDLQIFNTQTLNSIELGEIIQIFSLENLQRFPQAQTNCNDNIHDHSSTFPRRHVRRAYRVARAFGERKSCLEKRRGRVPRQIRKPKSKEGVQIRLTPSERRRISRFEAHISHAESARDQKSLDDAAIRAVRNFGKSFRKSNPLGNPKFYLWGKCLVALSAVLMNMILAQGPLWTSSAVWSKIMNLMKESGAQDRVWVEVFRILYSKFSEAYNRTNEAVLLDLAILACRETAQRSEALANQAESRLNLANLLSQRGYRFSCQEDLDDGIQIVKRLVWEHYKLTTPGWHDFWINAMTLLVQILAVRHDLLGMLADLMDAVKYLGEASLRLTSNDPGWAQILVMLARRLRSLAMTMIKERNTNEVWQASLVVLYFALQAPRIQPWYDREAVHTLALLFEQYSPKRPVESINKSVFLYRKILAMTNSGDPLYDFTTSDLARVLHKRYEADHIANVNDLDEEIGLRQELLNHTPPEDWMWSQLAMDLAKALLSRREHRADASLDQILQLTQQAVERAHSHLCIPPARLYADVLILHGDLKAAYDCLSRALESLASLSPRWLSLTDRQRLLREAQGIQSTVACIGISIDDSTSSVLRVVELLEQSRTLILNSILDFEVEMVELQSAHPKLYTEFIRLRDLLTVKPTTSFQGTDLQINAQQLDWRERQDADRKLQDVVDQIRHIDSKFQGFLRKPSAEQLQQKLNDNETVVIVLNSGVINMSFAIIITKRMSKLVKLVNLKSGDIADKANKLRKVYKMRSIDSRKASKKLKPILEWLWDAAVNDILRVVAPTSGNSLNSTARRSHVCWIPIGASSRFPFHAAMAGENLFAMDMVVSSYAPSLRTIAIARSRSFAPINSTLANVLAITMEETLPGQKSVFEKLSGVNDEAAALRSMFTKVTVLDHPNAAKVLEEMVGKDIVHFACHGESDSRDPSQSHLVLDKGLGRLDFLTAGAVMERRLGQSGIAFLRACSSAQNIVIDLADEVIHLASCFQLAGFTHVLGTMWETDNEACGHVTAKFYHNLVSCDNNGDENPHQKVATAFHDAIVDWMNQPDIRLTTALWVPFIHFGT</sequence>
<gene>
    <name evidence="2" type="ORF">FBEOM_10172</name>
</gene>
<protein>
    <submittedName>
        <fullName evidence="2">TPR protein</fullName>
    </submittedName>
</protein>
<dbReference type="EMBL" id="PVQB02000523">
    <property type="protein sequence ID" value="KAF4335976.1"/>
    <property type="molecule type" value="Genomic_DNA"/>
</dbReference>
<keyword evidence="3" id="KW-1185">Reference proteome</keyword>
<reference evidence="2" key="1">
    <citation type="journal article" date="2017" name="Mycologia">
        <title>Fusarium algeriense, sp. nov., a novel toxigenic crown rot pathogen of durum wheat from Algeria is nested in the Fusarium burgessii species complex.</title>
        <authorList>
            <person name="Laraba I."/>
            <person name="Keddad A."/>
            <person name="Boureghda H."/>
            <person name="Abdallah N."/>
            <person name="Vaughan M.M."/>
            <person name="Proctor R.H."/>
            <person name="Busman M."/>
            <person name="O'Donnell K."/>
        </authorList>
    </citation>
    <scope>NUCLEOTIDE SEQUENCE</scope>
    <source>
        <strain evidence="2">NRRL 25174</strain>
    </source>
</reference>
<evidence type="ECO:0000313" key="2">
    <source>
        <dbReference type="EMBL" id="KAF4335976.1"/>
    </source>
</evidence>
<accession>A0A9P5AC05</accession>
<name>A0A9P5AC05_9HYPO</name>
<proteinExistence type="predicted"/>
<dbReference type="Pfam" id="PF12770">
    <property type="entry name" value="CHAT"/>
    <property type="match status" value="1"/>
</dbReference>
<reference evidence="2" key="2">
    <citation type="submission" date="2020-02" db="EMBL/GenBank/DDBJ databases">
        <title>Identification and distribution of gene clusters putatively required for synthesis of sphingolipid metabolism inhibitors in phylogenetically diverse species of the filamentous fungus Fusarium.</title>
        <authorList>
            <person name="Kim H.-S."/>
            <person name="Busman M."/>
            <person name="Brown D.W."/>
            <person name="Divon H."/>
            <person name="Uhlig S."/>
            <person name="Proctor R.H."/>
        </authorList>
    </citation>
    <scope>NUCLEOTIDE SEQUENCE</scope>
    <source>
        <strain evidence="2">NRRL 25174</strain>
    </source>
</reference>
<dbReference type="Proteomes" id="UP000730481">
    <property type="component" value="Unassembled WGS sequence"/>
</dbReference>
<evidence type="ECO:0000259" key="1">
    <source>
        <dbReference type="Pfam" id="PF12770"/>
    </source>
</evidence>
<evidence type="ECO:0000313" key="3">
    <source>
        <dbReference type="Proteomes" id="UP000730481"/>
    </source>
</evidence>
<feature type="domain" description="CHAT" evidence="1">
    <location>
        <begin position="1218"/>
        <end position="1515"/>
    </location>
</feature>
<dbReference type="InterPro" id="IPR024983">
    <property type="entry name" value="CHAT_dom"/>
</dbReference>
<comment type="caution">
    <text evidence="2">The sequence shown here is derived from an EMBL/GenBank/DDBJ whole genome shotgun (WGS) entry which is preliminary data.</text>
</comment>
<dbReference type="OrthoDB" id="9991317at2759"/>